<name>A0A024TX76_9STRA</name>
<reference evidence="8" key="1">
    <citation type="submission" date="2013-12" db="EMBL/GenBank/DDBJ databases">
        <title>The Genome Sequence of Aphanomyces invadans NJM9701.</title>
        <authorList>
            <consortium name="The Broad Institute Genomics Platform"/>
            <person name="Russ C."/>
            <person name="Tyler B."/>
            <person name="van West P."/>
            <person name="Dieguez-Uribeondo J."/>
            <person name="Young S.K."/>
            <person name="Zeng Q."/>
            <person name="Gargeya S."/>
            <person name="Fitzgerald M."/>
            <person name="Abouelleil A."/>
            <person name="Alvarado L."/>
            <person name="Chapman S.B."/>
            <person name="Gainer-Dewar J."/>
            <person name="Goldberg J."/>
            <person name="Griggs A."/>
            <person name="Gujja S."/>
            <person name="Hansen M."/>
            <person name="Howarth C."/>
            <person name="Imamovic A."/>
            <person name="Ireland A."/>
            <person name="Larimer J."/>
            <person name="McCowan C."/>
            <person name="Murphy C."/>
            <person name="Pearson M."/>
            <person name="Poon T.W."/>
            <person name="Priest M."/>
            <person name="Roberts A."/>
            <person name="Saif S."/>
            <person name="Shea T."/>
            <person name="Sykes S."/>
            <person name="Wortman J."/>
            <person name="Nusbaum C."/>
            <person name="Birren B."/>
        </authorList>
    </citation>
    <scope>NUCLEOTIDE SEQUENCE [LARGE SCALE GENOMIC DNA]</scope>
    <source>
        <strain evidence="8">NJM9701</strain>
    </source>
</reference>
<dbReference type="AlphaFoldDB" id="A0A024TX76"/>
<gene>
    <name evidence="8" type="ORF">H310_08959</name>
</gene>
<keyword evidence="6" id="KW-0812">Transmembrane</keyword>
<evidence type="ECO:0000259" key="7">
    <source>
        <dbReference type="PROSITE" id="PS50011"/>
    </source>
</evidence>
<dbReference type="PROSITE" id="PS00107">
    <property type="entry name" value="PROTEIN_KINASE_ATP"/>
    <property type="match status" value="1"/>
</dbReference>
<keyword evidence="4 5" id="KW-0067">ATP-binding</keyword>
<evidence type="ECO:0000256" key="3">
    <source>
        <dbReference type="ARBA" id="ARBA00022777"/>
    </source>
</evidence>
<keyword evidence="2 5" id="KW-0547">Nucleotide-binding</keyword>
<dbReference type="Pfam" id="PF00069">
    <property type="entry name" value="Pkinase"/>
    <property type="match status" value="1"/>
</dbReference>
<dbReference type="SMART" id="SM00220">
    <property type="entry name" value="S_TKc"/>
    <property type="match status" value="1"/>
</dbReference>
<dbReference type="EMBL" id="KI913970">
    <property type="protein sequence ID" value="ETV98241.1"/>
    <property type="molecule type" value="Genomic_DNA"/>
</dbReference>
<accession>A0A024TX76</accession>
<evidence type="ECO:0000256" key="1">
    <source>
        <dbReference type="ARBA" id="ARBA00022679"/>
    </source>
</evidence>
<feature type="domain" description="Protein kinase" evidence="7">
    <location>
        <begin position="296"/>
        <end position="565"/>
    </location>
</feature>
<feature type="transmembrane region" description="Helical" evidence="6">
    <location>
        <begin position="20"/>
        <end position="45"/>
    </location>
</feature>
<feature type="binding site" evidence="5">
    <location>
        <position position="324"/>
    </location>
    <ligand>
        <name>ATP</name>
        <dbReference type="ChEBI" id="CHEBI:30616"/>
    </ligand>
</feature>
<feature type="transmembrane region" description="Helical" evidence="6">
    <location>
        <begin position="199"/>
        <end position="218"/>
    </location>
</feature>
<dbReference type="PANTHER" id="PTHR44329">
    <property type="entry name" value="SERINE/THREONINE-PROTEIN KINASE TNNI3K-RELATED"/>
    <property type="match status" value="1"/>
</dbReference>
<dbReference type="Gene3D" id="1.10.510.10">
    <property type="entry name" value="Transferase(Phosphotransferase) domain 1"/>
    <property type="match status" value="1"/>
</dbReference>
<dbReference type="Gene3D" id="3.30.200.20">
    <property type="entry name" value="Phosphorylase Kinase, domain 1"/>
    <property type="match status" value="1"/>
</dbReference>
<dbReference type="InterPro" id="IPR008271">
    <property type="entry name" value="Ser/Thr_kinase_AS"/>
</dbReference>
<dbReference type="GeneID" id="20086009"/>
<dbReference type="GO" id="GO:0005524">
    <property type="term" value="F:ATP binding"/>
    <property type="evidence" value="ECO:0007669"/>
    <property type="project" value="UniProtKB-UniRule"/>
</dbReference>
<dbReference type="STRING" id="157072.A0A024TX76"/>
<evidence type="ECO:0000256" key="5">
    <source>
        <dbReference type="PROSITE-ProRule" id="PRU10141"/>
    </source>
</evidence>
<keyword evidence="6" id="KW-1133">Transmembrane helix</keyword>
<dbReference type="InterPro" id="IPR051681">
    <property type="entry name" value="Ser/Thr_Kinases-Pseudokinases"/>
</dbReference>
<dbReference type="RefSeq" id="XP_008873116.1">
    <property type="nucleotide sequence ID" value="XM_008874894.1"/>
</dbReference>
<dbReference type="VEuPathDB" id="FungiDB:H310_08959"/>
<keyword evidence="1" id="KW-0808">Transferase</keyword>
<feature type="transmembrane region" description="Helical" evidence="6">
    <location>
        <begin position="71"/>
        <end position="92"/>
    </location>
</feature>
<keyword evidence="6" id="KW-0472">Membrane</keyword>
<dbReference type="PANTHER" id="PTHR44329:SF288">
    <property type="entry name" value="MITOGEN-ACTIVATED PROTEIN KINASE KINASE KINASE 20"/>
    <property type="match status" value="1"/>
</dbReference>
<protein>
    <submittedName>
        <fullName evidence="8">TKL protein kinase</fullName>
    </submittedName>
</protein>
<sequence>MNEAPSGISHEPPRRDGTAFAFLPVAYMVGFGTTAVVWSALIWYLRKQRSTALEGNARAALEVILPPFEPMLWAFFTLSLVFFVVCVVVVAIDWPLQAFPTACESVSQGQQISVIFVGLFLHQKSLSRPAIVRTAILTVTAAIVPILLTGFVGVFVVSQHVHLARCISCTAVRVVFGTFFLHQLVWPVDRASASGIREFSAFALIYYTLLVVSTQLSFEDDTATAVYLLMASNAWMALSPVFEWRLLKADTQYWRGLGHRMLIGGCQQSIQEVLSSKGLHVLLEMHRHDLLDFAHLNFATKIGRGASAVVYQGTLHATEPVAIKVFSPPEISEATVEAFSQEAAVWAILDHPNVTSFYGLCVSPPTICLVSELCNGSLADHLAAAASSKVGGLHPVAQLCYMLDAARAVAYLHSFTPSLLHRDIKPSNFLLDGVNNRVKLSDFGESRLAEKQDHMRRMTVRGTVEYMAPEVIDGKQGHATYNTRADVYSLAMTFWDISHPDGTKYPGGGRKNHMHLFRLVLSGARPTIRSDMSAALQDVLERAWHADPDVRPSALDIVDSVENLLEDECCVIAQLLTQCTNGHARSSKGGGNGGTMAIRGASLVQDMLQLDVAIDGREALRIGNALLETGFLHDIHHAAAFIYDGEYIWETSSAVACMSTTSSSSKSTEPQSSCSRGGSRMLCMCKQHAQGMRRRRRRNSLVRDFHKKRAHEENLFTVELLHEHDVHTDPNADDGL</sequence>
<evidence type="ECO:0000256" key="2">
    <source>
        <dbReference type="ARBA" id="ARBA00022741"/>
    </source>
</evidence>
<dbReference type="PROSITE" id="PS50011">
    <property type="entry name" value="PROTEIN_KINASE_DOM"/>
    <property type="match status" value="1"/>
</dbReference>
<dbReference type="InterPro" id="IPR000719">
    <property type="entry name" value="Prot_kinase_dom"/>
</dbReference>
<dbReference type="InterPro" id="IPR011009">
    <property type="entry name" value="Kinase-like_dom_sf"/>
</dbReference>
<dbReference type="OrthoDB" id="10261027at2759"/>
<feature type="transmembrane region" description="Helical" evidence="6">
    <location>
        <begin position="134"/>
        <end position="156"/>
    </location>
</feature>
<dbReference type="SUPFAM" id="SSF56112">
    <property type="entry name" value="Protein kinase-like (PK-like)"/>
    <property type="match status" value="1"/>
</dbReference>
<dbReference type="GO" id="GO:0004674">
    <property type="term" value="F:protein serine/threonine kinase activity"/>
    <property type="evidence" value="ECO:0007669"/>
    <property type="project" value="TreeGrafter"/>
</dbReference>
<organism evidence="8">
    <name type="scientific">Aphanomyces invadans</name>
    <dbReference type="NCBI Taxonomy" id="157072"/>
    <lineage>
        <taxon>Eukaryota</taxon>
        <taxon>Sar</taxon>
        <taxon>Stramenopiles</taxon>
        <taxon>Oomycota</taxon>
        <taxon>Saprolegniomycetes</taxon>
        <taxon>Saprolegniales</taxon>
        <taxon>Verrucalvaceae</taxon>
        <taxon>Aphanomyces</taxon>
    </lineage>
</organism>
<dbReference type="PROSITE" id="PS00108">
    <property type="entry name" value="PROTEIN_KINASE_ST"/>
    <property type="match status" value="1"/>
</dbReference>
<dbReference type="eggNOG" id="KOG0192">
    <property type="taxonomic scope" value="Eukaryota"/>
</dbReference>
<feature type="transmembrane region" description="Helical" evidence="6">
    <location>
        <begin position="224"/>
        <end position="242"/>
    </location>
</feature>
<proteinExistence type="predicted"/>
<feature type="transmembrane region" description="Helical" evidence="6">
    <location>
        <begin position="162"/>
        <end position="187"/>
    </location>
</feature>
<evidence type="ECO:0000256" key="4">
    <source>
        <dbReference type="ARBA" id="ARBA00022840"/>
    </source>
</evidence>
<keyword evidence="3 8" id="KW-0418">Kinase</keyword>
<evidence type="ECO:0000256" key="6">
    <source>
        <dbReference type="SAM" id="Phobius"/>
    </source>
</evidence>
<dbReference type="InterPro" id="IPR017441">
    <property type="entry name" value="Protein_kinase_ATP_BS"/>
</dbReference>
<evidence type="ECO:0000313" key="8">
    <source>
        <dbReference type="EMBL" id="ETV98241.1"/>
    </source>
</evidence>